<gene>
    <name evidence="1" type="ORF">Arub01_32540</name>
</gene>
<protein>
    <submittedName>
        <fullName evidence="1">Uncharacterized protein</fullName>
    </submittedName>
</protein>
<evidence type="ECO:0000313" key="1">
    <source>
        <dbReference type="EMBL" id="GLW65010.1"/>
    </source>
</evidence>
<evidence type="ECO:0000313" key="2">
    <source>
        <dbReference type="Proteomes" id="UP001165124"/>
    </source>
</evidence>
<dbReference type="EMBL" id="BSRZ01000007">
    <property type="protein sequence ID" value="GLW65010.1"/>
    <property type="molecule type" value="Genomic_DNA"/>
</dbReference>
<sequence>MSGRHARPGAWDDGRRNGVWDQGALDSLLVLVAESLGYTCRPVPGDVMLLEGPNRLHVSMRNLRQLARLVPRDDWPALVSDHVTTIVTAVEEPLDLSDFDLAQHLLRTRIYPAEADNGVLAARPFAPGLIEVVVVDTPTTVRTVTTEEMHGWPVSGDALFMLGRSNVRGDGPLQVDEDELGGVRVVVLHGWTFYAATHLAWLEEYLPIGPYGALVVAPNRSQIVAHPLLPSGSCPRARYRAAVTAARELQAHARRAYEEGPGSLSPHLYWWRMGELTLLDVRYQGDAVVLPDEFTSVLTKLAAEP</sequence>
<dbReference type="RefSeq" id="WP_067908237.1">
    <property type="nucleotide sequence ID" value="NZ_BSRZ01000007.1"/>
</dbReference>
<comment type="caution">
    <text evidence="1">The sequence shown here is derived from an EMBL/GenBank/DDBJ whole genome shotgun (WGS) entry which is preliminary data.</text>
</comment>
<accession>A0A9W6PW55</accession>
<proteinExistence type="predicted"/>
<reference evidence="1" key="1">
    <citation type="submission" date="2023-02" db="EMBL/GenBank/DDBJ databases">
        <title>Actinomadura rubrobrunea NBRC 14622.</title>
        <authorList>
            <person name="Ichikawa N."/>
            <person name="Sato H."/>
            <person name="Tonouchi N."/>
        </authorList>
    </citation>
    <scope>NUCLEOTIDE SEQUENCE</scope>
    <source>
        <strain evidence="1">NBRC 14622</strain>
    </source>
</reference>
<organism evidence="1 2">
    <name type="scientific">Actinomadura rubrobrunea</name>
    <dbReference type="NCBI Taxonomy" id="115335"/>
    <lineage>
        <taxon>Bacteria</taxon>
        <taxon>Bacillati</taxon>
        <taxon>Actinomycetota</taxon>
        <taxon>Actinomycetes</taxon>
        <taxon>Streptosporangiales</taxon>
        <taxon>Thermomonosporaceae</taxon>
        <taxon>Actinomadura</taxon>
    </lineage>
</organism>
<name>A0A9W6PW55_9ACTN</name>
<dbReference type="AlphaFoldDB" id="A0A9W6PW55"/>
<dbReference type="Proteomes" id="UP001165124">
    <property type="component" value="Unassembled WGS sequence"/>
</dbReference>
<keyword evidence="2" id="KW-1185">Reference proteome</keyword>